<dbReference type="InterPro" id="IPR036236">
    <property type="entry name" value="Znf_C2H2_sf"/>
</dbReference>
<proteinExistence type="predicted"/>
<reference evidence="4 5" key="1">
    <citation type="submission" date="2023-01" db="EMBL/GenBank/DDBJ databases">
        <title>Analysis of 21 Apiospora genomes using comparative genomics revels a genus with tremendous synthesis potential of carbohydrate active enzymes and secondary metabolites.</title>
        <authorList>
            <person name="Sorensen T."/>
        </authorList>
    </citation>
    <scope>NUCLEOTIDE SEQUENCE [LARGE SCALE GENOMIC DNA]</scope>
    <source>
        <strain evidence="4 5">CBS 114990</strain>
    </source>
</reference>
<evidence type="ECO:0000259" key="3">
    <source>
        <dbReference type="PROSITE" id="PS50157"/>
    </source>
</evidence>
<comment type="caution">
    <text evidence="4">The sequence shown here is derived from an EMBL/GenBank/DDBJ whole genome shotgun (WGS) entry which is preliminary data.</text>
</comment>
<feature type="compositionally biased region" description="Polar residues" evidence="2">
    <location>
        <begin position="477"/>
        <end position="504"/>
    </location>
</feature>
<keyword evidence="1" id="KW-0479">Metal-binding</keyword>
<evidence type="ECO:0000256" key="1">
    <source>
        <dbReference type="PROSITE-ProRule" id="PRU00042"/>
    </source>
</evidence>
<keyword evidence="5" id="KW-1185">Reference proteome</keyword>
<dbReference type="PROSITE" id="PS00028">
    <property type="entry name" value="ZINC_FINGER_C2H2_1"/>
    <property type="match status" value="1"/>
</dbReference>
<feature type="compositionally biased region" description="Low complexity" evidence="2">
    <location>
        <begin position="304"/>
        <end position="346"/>
    </location>
</feature>
<organism evidence="4 5">
    <name type="scientific">Apiospora hydei</name>
    <dbReference type="NCBI Taxonomy" id="1337664"/>
    <lineage>
        <taxon>Eukaryota</taxon>
        <taxon>Fungi</taxon>
        <taxon>Dikarya</taxon>
        <taxon>Ascomycota</taxon>
        <taxon>Pezizomycotina</taxon>
        <taxon>Sordariomycetes</taxon>
        <taxon>Xylariomycetidae</taxon>
        <taxon>Amphisphaeriales</taxon>
        <taxon>Apiosporaceae</taxon>
        <taxon>Apiospora</taxon>
    </lineage>
</organism>
<feature type="region of interest" description="Disordered" evidence="2">
    <location>
        <begin position="589"/>
        <end position="645"/>
    </location>
</feature>
<feature type="domain" description="C2H2-type" evidence="3">
    <location>
        <begin position="569"/>
        <end position="592"/>
    </location>
</feature>
<evidence type="ECO:0000256" key="2">
    <source>
        <dbReference type="SAM" id="MobiDB-lite"/>
    </source>
</evidence>
<dbReference type="EMBL" id="JAQQWN010000011">
    <property type="protein sequence ID" value="KAK8061074.1"/>
    <property type="molecule type" value="Genomic_DNA"/>
</dbReference>
<name>A0ABR1UQ83_9PEZI</name>
<dbReference type="GeneID" id="92052669"/>
<keyword evidence="1" id="KW-0863">Zinc-finger</keyword>
<feature type="compositionally biased region" description="Low complexity" evidence="2">
    <location>
        <begin position="512"/>
        <end position="535"/>
    </location>
</feature>
<dbReference type="InterPro" id="IPR013087">
    <property type="entry name" value="Znf_C2H2_type"/>
</dbReference>
<dbReference type="SUPFAM" id="SSF57667">
    <property type="entry name" value="beta-beta-alpha zinc fingers"/>
    <property type="match status" value="1"/>
</dbReference>
<dbReference type="PROSITE" id="PS50157">
    <property type="entry name" value="ZINC_FINGER_C2H2_2"/>
    <property type="match status" value="1"/>
</dbReference>
<gene>
    <name evidence="4" type="ORF">PG997_015295</name>
</gene>
<feature type="compositionally biased region" description="Low complexity" evidence="2">
    <location>
        <begin position="466"/>
        <end position="476"/>
    </location>
</feature>
<dbReference type="Gene3D" id="3.30.160.60">
    <property type="entry name" value="Classic Zinc Finger"/>
    <property type="match status" value="1"/>
</dbReference>
<protein>
    <recommendedName>
        <fullName evidence="3">C2H2-type domain-containing protein</fullName>
    </recommendedName>
</protein>
<keyword evidence="1" id="KW-0862">Zinc</keyword>
<dbReference type="Proteomes" id="UP001433268">
    <property type="component" value="Unassembled WGS sequence"/>
</dbReference>
<dbReference type="RefSeq" id="XP_066660494.1">
    <property type="nucleotide sequence ID" value="XM_066819609.1"/>
</dbReference>
<evidence type="ECO:0000313" key="5">
    <source>
        <dbReference type="Proteomes" id="UP001433268"/>
    </source>
</evidence>
<evidence type="ECO:0000313" key="4">
    <source>
        <dbReference type="EMBL" id="KAK8061074.1"/>
    </source>
</evidence>
<sequence>MDPALSFPPTHMQFPPTMNQTFYSPDSFNGGSTSYNLFHSTSGNNNGGIQHSTAARVGHANTASCSKPETPKQDCSFRMRTVDECYQSRLYASALEYYLLAKPTFTPGNVCCLMSRCQRPFPDPEAMLWHLRDCAYFPEGRYECPECKTTEKFRTTSKKQCSWRRPRLSSKAMKFLQASAAVIRRLTSTKSKLCPNCRHIVQHDLNQELASCGSPRSVHEFDASSSYAGEKHSNAYSECGKSSSVHPWPSSSSFSSWASSRELVHHELPDAPLVELVGHEATTELHGQSIHRVEVNSAMAGVRNSSNLPPALSSGSGSSPSEPSCTSAFSDGSYSSNVSPSSSVKSATALGDTNGAQYTNIDSFFTMSSQQSTAGVEQSSTNLESHVYKQPTQIAPGVGIPGLAVADMEFQDPFGGSTAANAPRGNMRAGRQTPPLSLHIPFTWGPDFADVSLEQILGYGDASATATTTAAPATPSLQSFRNSLARSSTNPSPRATSSANTQTHIIFPEDVSPSTSAGGNGSSPSTGGKPTPSSSEFECPDCGFTPSGIPEKAATYFYKHRMTHRKERHHCPKCNKSYSRKDNVTAHAKKRHGESLGALFPGVGRKRLGSGDSDQISLQRKKSRSHDDASAALAATSEWGSMQSM</sequence>
<feature type="region of interest" description="Disordered" evidence="2">
    <location>
        <begin position="302"/>
        <end position="346"/>
    </location>
</feature>
<accession>A0ABR1UQ83</accession>
<feature type="region of interest" description="Disordered" evidence="2">
    <location>
        <begin position="466"/>
        <end position="542"/>
    </location>
</feature>